<dbReference type="Gene3D" id="3.20.20.80">
    <property type="entry name" value="Glycosidases"/>
    <property type="match status" value="1"/>
</dbReference>
<dbReference type="Proteomes" id="UP000242972">
    <property type="component" value="Unassembled WGS sequence"/>
</dbReference>
<evidence type="ECO:0000256" key="2">
    <source>
        <dbReference type="ARBA" id="ARBA00022801"/>
    </source>
</evidence>
<dbReference type="Gene3D" id="3.90.400.10">
    <property type="entry name" value="Oligo-1,6-glucosidase, Domain 2"/>
    <property type="match status" value="1"/>
</dbReference>
<proteinExistence type="inferred from homology"/>
<reference evidence="5 6" key="1">
    <citation type="journal article" date="2014" name="BMC Genomics">
        <title>Comparison of environmental and isolate Sulfobacillus genomes reveals diverse carbon, sulfur, nitrogen, and hydrogen metabolisms.</title>
        <authorList>
            <person name="Justice N.B."/>
            <person name="Norman A."/>
            <person name="Brown C.T."/>
            <person name="Singh A."/>
            <person name="Thomas B.C."/>
            <person name="Banfield J.F."/>
        </authorList>
    </citation>
    <scope>NUCLEOTIDE SEQUENCE [LARGE SCALE GENOMIC DNA]</scope>
    <source>
        <strain evidence="5">AMDSBA4</strain>
    </source>
</reference>
<protein>
    <submittedName>
        <fullName evidence="5">Alpha-glycosidase</fullName>
    </submittedName>
</protein>
<dbReference type="SUPFAM" id="SSF81296">
    <property type="entry name" value="E set domains"/>
    <property type="match status" value="1"/>
</dbReference>
<gene>
    <name evidence="5" type="ORF">C7B46_02945</name>
</gene>
<dbReference type="GO" id="GO:0005975">
    <property type="term" value="P:carbohydrate metabolic process"/>
    <property type="evidence" value="ECO:0007669"/>
    <property type="project" value="InterPro"/>
</dbReference>
<dbReference type="Pfam" id="PF02903">
    <property type="entry name" value="Alpha-amylase_N"/>
    <property type="match status" value="1"/>
</dbReference>
<feature type="domain" description="Glycosyl hydrolase family 13 catalytic" evidence="4">
    <location>
        <begin position="152"/>
        <end position="508"/>
    </location>
</feature>
<dbReference type="PANTHER" id="PTHR10357">
    <property type="entry name" value="ALPHA-AMYLASE FAMILY MEMBER"/>
    <property type="match status" value="1"/>
</dbReference>
<dbReference type="PANTHER" id="PTHR10357:SF210">
    <property type="entry name" value="MALTODEXTRIN GLUCOSIDASE"/>
    <property type="match status" value="1"/>
</dbReference>
<dbReference type="Gene3D" id="2.60.40.10">
    <property type="entry name" value="Immunoglobulins"/>
    <property type="match status" value="1"/>
</dbReference>
<dbReference type="EMBL" id="PXYW01000005">
    <property type="protein sequence ID" value="PSR34887.1"/>
    <property type="molecule type" value="Genomic_DNA"/>
</dbReference>
<evidence type="ECO:0000259" key="4">
    <source>
        <dbReference type="SMART" id="SM00642"/>
    </source>
</evidence>
<dbReference type="Pfam" id="PF00128">
    <property type="entry name" value="Alpha-amylase"/>
    <property type="match status" value="1"/>
</dbReference>
<keyword evidence="3 5" id="KW-0326">Glycosidase</keyword>
<dbReference type="SUPFAM" id="SSF51445">
    <property type="entry name" value="(Trans)glycosidases"/>
    <property type="match status" value="1"/>
</dbReference>
<evidence type="ECO:0000256" key="3">
    <source>
        <dbReference type="ARBA" id="ARBA00023295"/>
    </source>
</evidence>
<dbReference type="InterPro" id="IPR004185">
    <property type="entry name" value="Glyco_hydro_13_lg-like_dom"/>
</dbReference>
<evidence type="ECO:0000313" key="5">
    <source>
        <dbReference type="EMBL" id="PSR34887.1"/>
    </source>
</evidence>
<evidence type="ECO:0000313" key="6">
    <source>
        <dbReference type="Proteomes" id="UP000242972"/>
    </source>
</evidence>
<dbReference type="CDD" id="cd02857">
    <property type="entry name" value="E_set_CDase_PDE_N"/>
    <property type="match status" value="1"/>
</dbReference>
<sequence length="610" mass="70417">MNPKESNDIDDDTRKNVYLLRLSLFHESVEPYAYASNGCLTVRLRAGRDLAKCVSVVHWDKFLPKKTTQVTVADFYALDGSNHVIFQASLSQPSKRFRYYFSLLQGNEEYYFSREGLSTTLPHPDRCFEVPYLGESDLFSPPRWAAGSVCYEVFPDRFFRGHYLSPRKKLAPWGTKPQRNSYFGGNLRGIMDKLDYISSLGVDVLYLTPIFRAKSNHKYDTTDYYAIDPDFGTEEDLRQLVTACHAQGIRLILDAVFNHMGDQHAIFRDIVAHGTESPYADWIYPITWPVDPSRRTYETFAYTPKMPKWRTANTEVEQYLIHVAEYWMERTGVDGWRLDVADEVEHAFWRHFRERIKGRYPEALICGEVWQFAMPWLRGEQFDTVMNYPFTSAVHDWLCKNLIDAQEFDQRIEQIRTQYPEDRLPYLWNLLGSHDTIRIMSACESNIQQVSLALFFQFTCFGSPMVYYGDDIGLTGGGDPECRGTMMWDPQEQNVQLLAQYRTLSALRKKYAVIRSGAYRPILRDISTQLYSYVRIPEAHRDASEQPLLCMINNGADPLALTLSDETLPDGTYQCIYGDILQRAVCTGQSLTLPAKSGNLFIRTGDKYAN</sequence>
<dbReference type="InterPro" id="IPR017853">
    <property type="entry name" value="GH"/>
</dbReference>
<dbReference type="InterPro" id="IPR014756">
    <property type="entry name" value="Ig_E-set"/>
</dbReference>
<dbReference type="InterPro" id="IPR013783">
    <property type="entry name" value="Ig-like_fold"/>
</dbReference>
<dbReference type="SMART" id="SM00642">
    <property type="entry name" value="Aamy"/>
    <property type="match status" value="1"/>
</dbReference>
<evidence type="ECO:0000256" key="1">
    <source>
        <dbReference type="ARBA" id="ARBA00008061"/>
    </source>
</evidence>
<keyword evidence="2" id="KW-0378">Hydrolase</keyword>
<comment type="similarity">
    <text evidence="1">Belongs to the glycosyl hydrolase 13 family.</text>
</comment>
<accession>A0A2T2XK73</accession>
<comment type="caution">
    <text evidence="5">The sequence shown here is derived from an EMBL/GenBank/DDBJ whole genome shotgun (WGS) entry which is preliminary data.</text>
</comment>
<dbReference type="InterPro" id="IPR045857">
    <property type="entry name" value="O16G_dom_2"/>
</dbReference>
<dbReference type="InterPro" id="IPR006047">
    <property type="entry name" value="GH13_cat_dom"/>
</dbReference>
<name>A0A2T2XK73_9FIRM</name>
<dbReference type="CDD" id="cd11338">
    <property type="entry name" value="AmyAc_CMD"/>
    <property type="match status" value="1"/>
</dbReference>
<dbReference type="GO" id="GO:0004553">
    <property type="term" value="F:hydrolase activity, hydrolyzing O-glycosyl compounds"/>
    <property type="evidence" value="ECO:0007669"/>
    <property type="project" value="InterPro"/>
</dbReference>
<organism evidence="5 6">
    <name type="scientific">Sulfobacillus benefaciens</name>
    <dbReference type="NCBI Taxonomy" id="453960"/>
    <lineage>
        <taxon>Bacteria</taxon>
        <taxon>Bacillati</taxon>
        <taxon>Bacillota</taxon>
        <taxon>Clostridia</taxon>
        <taxon>Eubacteriales</taxon>
        <taxon>Clostridiales Family XVII. Incertae Sedis</taxon>
        <taxon>Sulfobacillus</taxon>
    </lineage>
</organism>
<dbReference type="AlphaFoldDB" id="A0A2T2XK73"/>